<evidence type="ECO:0000259" key="1">
    <source>
        <dbReference type="Pfam" id="PF02254"/>
    </source>
</evidence>
<reference evidence="2" key="1">
    <citation type="journal article" date="2014" name="Front. Microbiol.">
        <title>High frequency of phylogenetically diverse reductive dehalogenase-homologous genes in deep subseafloor sedimentary metagenomes.</title>
        <authorList>
            <person name="Kawai M."/>
            <person name="Futagami T."/>
            <person name="Toyoda A."/>
            <person name="Takaki Y."/>
            <person name="Nishi S."/>
            <person name="Hori S."/>
            <person name="Arai W."/>
            <person name="Tsubouchi T."/>
            <person name="Morono Y."/>
            <person name="Uchiyama I."/>
            <person name="Ito T."/>
            <person name="Fujiyama A."/>
            <person name="Inagaki F."/>
            <person name="Takami H."/>
        </authorList>
    </citation>
    <scope>NUCLEOTIDE SEQUENCE</scope>
    <source>
        <strain evidence="2">Expedition CK06-06</strain>
    </source>
</reference>
<name>X1TMT2_9ZZZZ</name>
<sequence>AQLNRARVLVCTFPDFIAVELATRNALKINPRLDIVARVRRDADAEILRNIGVTELVRPEFETSLEITRHTLHRFGLTSIEIQYILNGLRGGGLV</sequence>
<dbReference type="InterPro" id="IPR036291">
    <property type="entry name" value="NAD(P)-bd_dom_sf"/>
</dbReference>
<feature type="domain" description="RCK N-terminal" evidence="1">
    <location>
        <begin position="1"/>
        <end position="59"/>
    </location>
</feature>
<gene>
    <name evidence="2" type="ORF">S12H4_14339</name>
</gene>
<evidence type="ECO:0000313" key="2">
    <source>
        <dbReference type="EMBL" id="GAI81354.1"/>
    </source>
</evidence>
<proteinExistence type="predicted"/>
<dbReference type="InterPro" id="IPR003148">
    <property type="entry name" value="RCK_N"/>
</dbReference>
<feature type="non-terminal residue" evidence="2">
    <location>
        <position position="1"/>
    </location>
</feature>
<dbReference type="GO" id="GO:0006813">
    <property type="term" value="P:potassium ion transport"/>
    <property type="evidence" value="ECO:0007669"/>
    <property type="project" value="InterPro"/>
</dbReference>
<protein>
    <recommendedName>
        <fullName evidence="1">RCK N-terminal domain-containing protein</fullName>
    </recommendedName>
</protein>
<organism evidence="2">
    <name type="scientific">marine sediment metagenome</name>
    <dbReference type="NCBI Taxonomy" id="412755"/>
    <lineage>
        <taxon>unclassified sequences</taxon>
        <taxon>metagenomes</taxon>
        <taxon>ecological metagenomes</taxon>
    </lineage>
</organism>
<comment type="caution">
    <text evidence="2">The sequence shown here is derived from an EMBL/GenBank/DDBJ whole genome shotgun (WGS) entry which is preliminary data.</text>
</comment>
<dbReference type="AlphaFoldDB" id="X1TMT2"/>
<dbReference type="Gene3D" id="3.40.50.720">
    <property type="entry name" value="NAD(P)-binding Rossmann-like Domain"/>
    <property type="match status" value="1"/>
</dbReference>
<accession>X1TMT2</accession>
<dbReference type="EMBL" id="BARW01006834">
    <property type="protein sequence ID" value="GAI81354.1"/>
    <property type="molecule type" value="Genomic_DNA"/>
</dbReference>
<dbReference type="Pfam" id="PF02254">
    <property type="entry name" value="TrkA_N"/>
    <property type="match status" value="1"/>
</dbReference>
<dbReference type="SUPFAM" id="SSF51735">
    <property type="entry name" value="NAD(P)-binding Rossmann-fold domains"/>
    <property type="match status" value="1"/>
</dbReference>